<proteinExistence type="inferred from homology"/>
<dbReference type="InterPro" id="IPR013132">
    <property type="entry name" value="PseI/NeuA/B-like_N"/>
</dbReference>
<keyword evidence="3" id="KW-0964">Secreted</keyword>
<dbReference type="SMART" id="SM00858">
    <property type="entry name" value="SAF"/>
    <property type="match status" value="1"/>
</dbReference>
<evidence type="ECO:0000256" key="9">
    <source>
        <dbReference type="ARBA" id="ARBA00067780"/>
    </source>
</evidence>
<accession>A0A6A4T314</accession>
<dbReference type="PROSITE" id="PS50844">
    <property type="entry name" value="AFP_LIKE"/>
    <property type="match status" value="1"/>
</dbReference>
<evidence type="ECO:0000256" key="4">
    <source>
        <dbReference type="ARBA" id="ARBA00022679"/>
    </source>
</evidence>
<comment type="subcellular location">
    <subcellularLocation>
        <location evidence="1">Secreted</location>
    </subcellularLocation>
</comment>
<comment type="catalytic activity">
    <reaction evidence="7">
        <text>aldehydo-N-acetyl-D-mannosamine 6-phosphate + phosphoenolpyruvate + H2O = N-acetylneuraminate 9-phosphate + phosphate</text>
        <dbReference type="Rhea" id="RHEA:80835"/>
        <dbReference type="ChEBI" id="CHEBI:15377"/>
        <dbReference type="ChEBI" id="CHEBI:43474"/>
        <dbReference type="ChEBI" id="CHEBI:58557"/>
        <dbReference type="ChEBI" id="CHEBI:58702"/>
        <dbReference type="ChEBI" id="CHEBI:231734"/>
        <dbReference type="EC" id="2.5.1.57"/>
    </reaction>
    <physiologicalReaction direction="left-to-right" evidence="7">
        <dbReference type="Rhea" id="RHEA:80836"/>
    </physiologicalReaction>
</comment>
<dbReference type="InterPro" id="IPR051690">
    <property type="entry name" value="PseI-like"/>
</dbReference>
<keyword evidence="4" id="KW-0808">Transferase</keyword>
<evidence type="ECO:0000256" key="1">
    <source>
        <dbReference type="ARBA" id="ARBA00004613"/>
    </source>
</evidence>
<evidence type="ECO:0000256" key="7">
    <source>
        <dbReference type="ARBA" id="ARBA00050599"/>
    </source>
</evidence>
<dbReference type="GO" id="GO:0016051">
    <property type="term" value="P:carbohydrate biosynthetic process"/>
    <property type="evidence" value="ECO:0007669"/>
    <property type="project" value="InterPro"/>
</dbReference>
<evidence type="ECO:0000256" key="2">
    <source>
        <dbReference type="ARBA" id="ARBA00007445"/>
    </source>
</evidence>
<dbReference type="EMBL" id="VEVO01000009">
    <property type="protein sequence ID" value="KAF0037621.1"/>
    <property type="molecule type" value="Genomic_DNA"/>
</dbReference>
<evidence type="ECO:0000256" key="3">
    <source>
        <dbReference type="ARBA" id="ARBA00022525"/>
    </source>
</evidence>
<protein>
    <recommendedName>
        <fullName evidence="9">N-acetylneuraminate-9-phosphate synthase</fullName>
        <ecNumber evidence="8">2.5.1.57</ecNumber>
    </recommendedName>
    <alternativeName>
        <fullName evidence="10">Sialic acid synthase</fullName>
    </alternativeName>
</protein>
<dbReference type="Proteomes" id="UP000438429">
    <property type="component" value="Unassembled WGS sequence"/>
</dbReference>
<evidence type="ECO:0000313" key="14">
    <source>
        <dbReference type="Proteomes" id="UP000438429"/>
    </source>
</evidence>
<evidence type="ECO:0000256" key="10">
    <source>
        <dbReference type="ARBA" id="ARBA00083845"/>
    </source>
</evidence>
<organism evidence="13 14">
    <name type="scientific">Scophthalmus maximus</name>
    <name type="common">Turbot</name>
    <name type="synonym">Psetta maxima</name>
    <dbReference type="NCBI Taxonomy" id="52904"/>
    <lineage>
        <taxon>Eukaryota</taxon>
        <taxon>Metazoa</taxon>
        <taxon>Chordata</taxon>
        <taxon>Craniata</taxon>
        <taxon>Vertebrata</taxon>
        <taxon>Euteleostomi</taxon>
        <taxon>Actinopterygii</taxon>
        <taxon>Neopterygii</taxon>
        <taxon>Teleostei</taxon>
        <taxon>Neoteleostei</taxon>
        <taxon>Acanthomorphata</taxon>
        <taxon>Carangaria</taxon>
        <taxon>Pleuronectiformes</taxon>
        <taxon>Pleuronectoidei</taxon>
        <taxon>Scophthalmidae</taxon>
        <taxon>Scophthalmus</taxon>
    </lineage>
</organism>
<dbReference type="InterPro" id="IPR013974">
    <property type="entry name" value="SAF"/>
</dbReference>
<comment type="similarity">
    <text evidence="2">Belongs to the type-III AFP family.</text>
</comment>
<gene>
    <name evidence="13" type="ORF">F2P81_010495</name>
</gene>
<dbReference type="InterPro" id="IPR006190">
    <property type="entry name" value="SAF_AFP_Neu5Ac"/>
</dbReference>
<dbReference type="SUPFAM" id="SSF51569">
    <property type="entry name" value="Aldolase"/>
    <property type="match status" value="2"/>
</dbReference>
<evidence type="ECO:0000259" key="12">
    <source>
        <dbReference type="PROSITE" id="PS50844"/>
    </source>
</evidence>
<dbReference type="GO" id="GO:0047444">
    <property type="term" value="F:N-acylneuraminate-9-phosphate synthase activity"/>
    <property type="evidence" value="ECO:0007669"/>
    <property type="project" value="UniProtKB-EC"/>
</dbReference>
<dbReference type="FunFam" id="3.20.20.70:FF:000144">
    <property type="entry name" value="sialic acid synthase"/>
    <property type="match status" value="1"/>
</dbReference>
<dbReference type="InterPro" id="IPR006013">
    <property type="entry name" value="Antifreeze_III"/>
</dbReference>
<comment type="caution">
    <text evidence="13">The sequence shown here is derived from an EMBL/GenBank/DDBJ whole genome shotgun (WGS) entry which is preliminary data.</text>
</comment>
<dbReference type="AlphaFoldDB" id="A0A6A4T314"/>
<evidence type="ECO:0000256" key="8">
    <source>
        <dbReference type="ARBA" id="ARBA00066534"/>
    </source>
</evidence>
<evidence type="ECO:0000256" key="6">
    <source>
        <dbReference type="ARBA" id="ARBA00024935"/>
    </source>
</evidence>
<reference evidence="13 14" key="1">
    <citation type="submission" date="2019-06" db="EMBL/GenBank/DDBJ databases">
        <title>Draft genomes of female and male turbot (Scophthalmus maximus).</title>
        <authorList>
            <person name="Xu H."/>
            <person name="Xu X.-W."/>
            <person name="Shao C."/>
            <person name="Chen S."/>
        </authorList>
    </citation>
    <scope>NUCLEOTIDE SEQUENCE [LARGE SCALE GENOMIC DNA]</scope>
    <source>
        <strain evidence="13">Ysfricsl-2016a</strain>
        <tissue evidence="13">Blood</tissue>
    </source>
</reference>
<dbReference type="EC" id="2.5.1.57" evidence="8"/>
<dbReference type="GO" id="GO:0005576">
    <property type="term" value="C:extracellular region"/>
    <property type="evidence" value="ECO:0007669"/>
    <property type="project" value="UniProtKB-SubCell"/>
</dbReference>
<feature type="region of interest" description="Disordered" evidence="11">
    <location>
        <begin position="268"/>
        <end position="287"/>
    </location>
</feature>
<dbReference type="SUPFAM" id="SSF51269">
    <property type="entry name" value="AFP III-like domain"/>
    <property type="match status" value="1"/>
</dbReference>
<evidence type="ECO:0000256" key="5">
    <source>
        <dbReference type="ARBA" id="ARBA00023076"/>
    </source>
</evidence>
<dbReference type="PANTHER" id="PTHR42966">
    <property type="entry name" value="N-ACETYLNEURAMINATE SYNTHASE"/>
    <property type="match status" value="1"/>
</dbReference>
<dbReference type="Pfam" id="PF08666">
    <property type="entry name" value="SAF"/>
    <property type="match status" value="1"/>
</dbReference>
<keyword evidence="5" id="KW-0047">Antifreeze protein</keyword>
<dbReference type="Pfam" id="PF03102">
    <property type="entry name" value="NeuB"/>
    <property type="match status" value="2"/>
</dbReference>
<dbReference type="GO" id="GO:0006054">
    <property type="term" value="P:N-acetylneuraminate metabolic process"/>
    <property type="evidence" value="ECO:0007669"/>
    <property type="project" value="UniProtKB-ARBA"/>
</dbReference>
<dbReference type="Gene3D" id="3.90.1210.10">
    <property type="entry name" value="Antifreeze-like/N-acetylneuraminic acid synthase C-terminal domain"/>
    <property type="match status" value="1"/>
</dbReference>
<evidence type="ECO:0000313" key="13">
    <source>
        <dbReference type="EMBL" id="KAF0037621.1"/>
    </source>
</evidence>
<dbReference type="PRINTS" id="PR00357">
    <property type="entry name" value="ANTIFREEZIII"/>
</dbReference>
<dbReference type="GO" id="GO:1901137">
    <property type="term" value="P:carbohydrate derivative biosynthetic process"/>
    <property type="evidence" value="ECO:0007669"/>
    <property type="project" value="UniProtKB-ARBA"/>
</dbReference>
<comment type="function">
    <text evidence="6">Contributes to protect fish blood from freezing at subzero sea water temperatures. Lowers the blood freezing point. Binds to nascent ice crystals and prevents further growth.</text>
</comment>
<feature type="domain" description="AFP-like" evidence="12">
    <location>
        <begin position="570"/>
        <end position="629"/>
    </location>
</feature>
<sequence length="635" mass="72032">MIKMAKDCGADCAKFQKSELDYKFSKRALEHLYNCKHSWGKTYGDHKRHLEFSHDQYRELKKYAEEIGIFFTASGMDEINSCDVSLESVFFYLSQYGRPMVVSTGMQSMETIRRVYKTVREHNQNFTLLQCTSAYPLDPKDVNLSVIKEYQKEFPDIPIGYSGHEQGIYITVAAVAMGAKVVERHVTLDKTWKGNDHEASLEPSGLAELVRAIRLVEMAKGSPVKQMLPCEKNCHDKENPAFTLNYKAEVLLRRRRVQRINSSGRLFPPSPFRRHDSSLSHSVRSPDNFTVRSSSRRLFENKNAFKVRAVSRKDDRREPPDCGADCAKFQKSELEHKFNKRALERPYTSKHSWGKTYGEHKRHLEFSHEQYRELQKYAEEVGIFFTASGMDEMAVEFLHELDVPFLKVGSGDTNNFPYLEKTAKKGRPMVVSSGMQSMETMRRVYKTVKEHNQNFTILQCTSAYPLEAEDVNLRVIAEYQKEFPDIPIGYSGHESGINISVAAVALGAKVIERHVTLDKTWKGSDHAASLEPAELTELVRSIRLVERALGSSLKQMLPCEKPCHDKLGKSVVAKVKIPKGTALTLDMLTVKVAEPMGVAAEDIFQLVGKTVTEDVEEDESVAPGLVDSYGKRAKC</sequence>
<dbReference type="Gene3D" id="3.20.20.70">
    <property type="entry name" value="Aldolase class I"/>
    <property type="match status" value="2"/>
</dbReference>
<dbReference type="InterPro" id="IPR036732">
    <property type="entry name" value="AFP_Neu5c_C_sf"/>
</dbReference>
<dbReference type="InterPro" id="IPR013785">
    <property type="entry name" value="Aldolase_TIM"/>
</dbReference>
<name>A0A6A4T314_SCOMX</name>
<evidence type="ECO:0000256" key="11">
    <source>
        <dbReference type="SAM" id="MobiDB-lite"/>
    </source>
</evidence>
<dbReference type="PANTHER" id="PTHR42966:SF1">
    <property type="entry name" value="SIALIC ACID SYNTHASE"/>
    <property type="match status" value="1"/>
</dbReference>